<evidence type="ECO:0000256" key="3">
    <source>
        <dbReference type="PROSITE-ProRule" id="PRU00169"/>
    </source>
</evidence>
<dbReference type="AlphaFoldDB" id="A0A564W278"/>
<evidence type="ECO:0000256" key="2">
    <source>
        <dbReference type="ARBA" id="ARBA00023125"/>
    </source>
</evidence>
<dbReference type="InterPro" id="IPR058245">
    <property type="entry name" value="NreC/VraR/RcsB-like_REC"/>
</dbReference>
<dbReference type="Pfam" id="PF00196">
    <property type="entry name" value="GerE"/>
    <property type="match status" value="1"/>
</dbReference>
<dbReference type="PRINTS" id="PR00038">
    <property type="entry name" value="HTHLUXR"/>
</dbReference>
<evidence type="ECO:0000256" key="1">
    <source>
        <dbReference type="ARBA" id="ARBA00022553"/>
    </source>
</evidence>
<dbReference type="Pfam" id="PF00072">
    <property type="entry name" value="Response_reg"/>
    <property type="match status" value="1"/>
</dbReference>
<name>A0A564W278_BIFLI</name>
<dbReference type="EMBL" id="CABHNT010000070">
    <property type="protein sequence ID" value="VUX39041.1"/>
    <property type="molecule type" value="Genomic_DNA"/>
</dbReference>
<dbReference type="CDD" id="cd17535">
    <property type="entry name" value="REC_NarL-like"/>
    <property type="match status" value="1"/>
</dbReference>
<dbReference type="InterPro" id="IPR011006">
    <property type="entry name" value="CheY-like_superfamily"/>
</dbReference>
<organism evidence="6 7">
    <name type="scientific">Bifidobacterium longum subsp. infantis</name>
    <dbReference type="NCBI Taxonomy" id="1682"/>
    <lineage>
        <taxon>Bacteria</taxon>
        <taxon>Bacillati</taxon>
        <taxon>Actinomycetota</taxon>
        <taxon>Actinomycetes</taxon>
        <taxon>Bifidobacteriales</taxon>
        <taxon>Bifidobacteriaceae</taxon>
        <taxon>Bifidobacterium</taxon>
    </lineage>
</organism>
<dbReference type="GO" id="GO:0000160">
    <property type="term" value="P:phosphorelay signal transduction system"/>
    <property type="evidence" value="ECO:0007669"/>
    <property type="project" value="InterPro"/>
</dbReference>
<dbReference type="Proteomes" id="UP000345266">
    <property type="component" value="Unassembled WGS sequence"/>
</dbReference>
<evidence type="ECO:0000259" key="4">
    <source>
        <dbReference type="PROSITE" id="PS50043"/>
    </source>
</evidence>
<feature type="domain" description="Response regulatory" evidence="5">
    <location>
        <begin position="113"/>
        <end position="231"/>
    </location>
</feature>
<feature type="domain" description="HTH luxR-type" evidence="4">
    <location>
        <begin position="250"/>
        <end position="316"/>
    </location>
</feature>
<evidence type="ECO:0000313" key="6">
    <source>
        <dbReference type="EMBL" id="VUX39041.1"/>
    </source>
</evidence>
<dbReference type="SMART" id="SM00421">
    <property type="entry name" value="HTH_LUXR"/>
    <property type="match status" value="1"/>
</dbReference>
<feature type="modified residue" description="4-aspartylphosphate" evidence="3">
    <location>
        <position position="166"/>
    </location>
</feature>
<dbReference type="InterPro" id="IPR016032">
    <property type="entry name" value="Sig_transdc_resp-reg_C-effctor"/>
</dbReference>
<protein>
    <submittedName>
        <fullName evidence="6">Putative transcriptional regulatory protein NarL</fullName>
    </submittedName>
</protein>
<dbReference type="PANTHER" id="PTHR43214">
    <property type="entry name" value="TWO-COMPONENT RESPONSE REGULATOR"/>
    <property type="match status" value="1"/>
</dbReference>
<dbReference type="InterPro" id="IPR039420">
    <property type="entry name" value="WalR-like"/>
</dbReference>
<dbReference type="PROSITE" id="PS50110">
    <property type="entry name" value="RESPONSE_REGULATORY"/>
    <property type="match status" value="1"/>
</dbReference>
<dbReference type="Gene3D" id="1.10.10.10">
    <property type="entry name" value="Winged helix-like DNA-binding domain superfamily/Winged helix DNA-binding domain"/>
    <property type="match status" value="1"/>
</dbReference>
<keyword evidence="2" id="KW-0238">DNA-binding</keyword>
<dbReference type="GO" id="GO:0003677">
    <property type="term" value="F:DNA binding"/>
    <property type="evidence" value="ECO:0007669"/>
    <property type="project" value="UniProtKB-KW"/>
</dbReference>
<dbReference type="Gene3D" id="3.40.50.2300">
    <property type="match status" value="1"/>
</dbReference>
<dbReference type="InterPro" id="IPR036388">
    <property type="entry name" value="WH-like_DNA-bd_sf"/>
</dbReference>
<dbReference type="SMART" id="SM00448">
    <property type="entry name" value="REC"/>
    <property type="match status" value="1"/>
</dbReference>
<dbReference type="PROSITE" id="PS50043">
    <property type="entry name" value="HTH_LUXR_2"/>
    <property type="match status" value="1"/>
</dbReference>
<gene>
    <name evidence="6" type="primary">narL</name>
    <name evidence="6" type="ORF">BLJG463_00200</name>
</gene>
<dbReference type="SUPFAM" id="SSF52172">
    <property type="entry name" value="CheY-like"/>
    <property type="match status" value="1"/>
</dbReference>
<dbReference type="InterPro" id="IPR000792">
    <property type="entry name" value="Tscrpt_reg_LuxR_C"/>
</dbReference>
<proteinExistence type="predicted"/>
<evidence type="ECO:0000259" key="5">
    <source>
        <dbReference type="PROSITE" id="PS50110"/>
    </source>
</evidence>
<dbReference type="CDD" id="cd06170">
    <property type="entry name" value="LuxR_C_like"/>
    <property type="match status" value="1"/>
</dbReference>
<dbReference type="InterPro" id="IPR001789">
    <property type="entry name" value="Sig_transdc_resp-reg_receiver"/>
</dbReference>
<sequence>MMGWQAWPCYLHRCQQPSVVFLGGHIGRQRVLRLRPSRFSTCADSRMGNRTTKFGLHIKRRREIGRRLRPNSCSCRGGHWREHVSYACQTSDDPWTFVLFRHILGGFMRSSPTLLIMDNDRLALRLLSASLKRLLPGCTVLAPVDTGAEAIAVCTSHHCPDLLLADVSMSDINGLVVCRTIRKENWKTSVLMMTSFSVAEYAAEAVASGAQGIIHKDNPKTIAEALLQIKETGICSDRFLNAHDSFLRLKSEKNKDLSPREMEIVDRWARGRSMSDIAEELSIGQTTVRTHLEHAASKLGVANNRALISAWMHLNR</sequence>
<dbReference type="SUPFAM" id="SSF46894">
    <property type="entry name" value="C-terminal effector domain of the bipartite response regulators"/>
    <property type="match status" value="1"/>
</dbReference>
<accession>A0A564W278</accession>
<keyword evidence="1 3" id="KW-0597">Phosphoprotein</keyword>
<dbReference type="GO" id="GO:0006355">
    <property type="term" value="P:regulation of DNA-templated transcription"/>
    <property type="evidence" value="ECO:0007669"/>
    <property type="project" value="InterPro"/>
</dbReference>
<reference evidence="6 7" key="1">
    <citation type="submission" date="2019-07" db="EMBL/GenBank/DDBJ databases">
        <authorList>
            <person name="Hibberd C M."/>
            <person name="Gehrig L. J."/>
            <person name="Chang H.-W."/>
            <person name="Venkatesh S."/>
        </authorList>
    </citation>
    <scope>NUCLEOTIDE SEQUENCE [LARGE SCALE GENOMIC DNA]</scope>
    <source>
        <strain evidence="6">Bifidobacterium_longum_subsp_infantis_JG_Bg463</strain>
    </source>
</reference>
<evidence type="ECO:0000313" key="7">
    <source>
        <dbReference type="Proteomes" id="UP000345266"/>
    </source>
</evidence>